<dbReference type="PANTHER" id="PTHR35564:SF4">
    <property type="entry name" value="CYTOPLASMIC PROTEIN"/>
    <property type="match status" value="1"/>
</dbReference>
<evidence type="ECO:0000313" key="2">
    <source>
        <dbReference type="EMBL" id="TJZ63651.1"/>
    </source>
</evidence>
<proteinExistence type="predicted"/>
<dbReference type="EMBL" id="SUMF01000057">
    <property type="protein sequence ID" value="TJZ63651.1"/>
    <property type="molecule type" value="Genomic_DNA"/>
</dbReference>
<evidence type="ECO:0000313" key="3">
    <source>
        <dbReference type="Proteomes" id="UP000310016"/>
    </source>
</evidence>
<feature type="region of interest" description="Disordered" evidence="1">
    <location>
        <begin position="370"/>
        <end position="391"/>
    </location>
</feature>
<sequence length="412" mass="45392">MATADWRTARPLSEQLRTDYGRFNVFQLVRLLRWKPRVANAHGKRPPLAVWRMDDRVRFRGDLSAAFPGREVTGLVWREPADRGVAGHAARQHDLPARIDLATPNYCVAGELGPLPEPYTEWVRDQQRGGSPAFAAFLDLFNHRMNVLRHNLKGRQEIAVNHLYPSETRYAQYLGALMGVGLPELAQQLPLPQRAWLGLAGLMANCRRTGSTVEHVLSLYLGVPVRLTQMVGAWRKLEDGDRQLLGRRGNRLGQTSLLGSKVWDQQARVRLTIDPLPYARVAELLPGASIAPTHRVGEHPTPDAEARQRGQGAGHAAFAALVAFLLDRRFDAEVVLQVADDAVPPRPIVSGGGPGAGLRLSHTAWLPTRREQQRAGTAGAGRLGRDARLLGPSSLRPPREVRFLLPAFGAAA</sequence>
<keyword evidence="3" id="KW-1185">Reference proteome</keyword>
<dbReference type="Pfam" id="PF06996">
    <property type="entry name" value="T6SS_TssG"/>
    <property type="match status" value="1"/>
</dbReference>
<dbReference type="NCBIfam" id="TIGR03347">
    <property type="entry name" value="VI_chp_1"/>
    <property type="match status" value="1"/>
</dbReference>
<reference evidence="2 3" key="1">
    <citation type="submission" date="2019-04" db="EMBL/GenBank/DDBJ databases">
        <title>Chitiniphilus eburnea sp. nov., a novel chitinolytic bacterium isolated from aquaculture sludge.</title>
        <authorList>
            <person name="Sheng M."/>
        </authorList>
    </citation>
    <scope>NUCLEOTIDE SEQUENCE [LARGE SCALE GENOMIC DNA]</scope>
    <source>
        <strain evidence="2 3">HX-2-15</strain>
    </source>
</reference>
<protein>
    <submittedName>
        <fullName evidence="2">Type VI secretion system baseplate subunit TssG</fullName>
    </submittedName>
</protein>
<dbReference type="RefSeq" id="WP_136775138.1">
    <property type="nucleotide sequence ID" value="NZ_CP156074.1"/>
</dbReference>
<dbReference type="OrthoDB" id="1523296at2"/>
<accession>A0A4U0P7Y6</accession>
<dbReference type="AlphaFoldDB" id="A0A4U0P7Y6"/>
<organism evidence="2 3">
    <name type="scientific">Chitiniphilus eburneus</name>
    <dbReference type="NCBI Taxonomy" id="2571148"/>
    <lineage>
        <taxon>Bacteria</taxon>
        <taxon>Pseudomonadati</taxon>
        <taxon>Pseudomonadota</taxon>
        <taxon>Betaproteobacteria</taxon>
        <taxon>Neisseriales</taxon>
        <taxon>Chitinibacteraceae</taxon>
        <taxon>Chitiniphilus</taxon>
    </lineage>
</organism>
<dbReference type="InterPro" id="IPR010732">
    <property type="entry name" value="T6SS_TssG-like"/>
</dbReference>
<evidence type="ECO:0000256" key="1">
    <source>
        <dbReference type="SAM" id="MobiDB-lite"/>
    </source>
</evidence>
<dbReference type="Proteomes" id="UP000310016">
    <property type="component" value="Unassembled WGS sequence"/>
</dbReference>
<gene>
    <name evidence="2" type="primary">tssG</name>
    <name evidence="2" type="ORF">FAZ21_19685</name>
</gene>
<dbReference type="PANTHER" id="PTHR35564">
    <property type="match status" value="1"/>
</dbReference>
<name>A0A4U0P7Y6_9NEIS</name>
<comment type="caution">
    <text evidence="2">The sequence shown here is derived from an EMBL/GenBank/DDBJ whole genome shotgun (WGS) entry which is preliminary data.</text>
</comment>